<dbReference type="GO" id="GO:0015093">
    <property type="term" value="F:ferrous iron transmembrane transporter activity"/>
    <property type="evidence" value="ECO:0007669"/>
    <property type="project" value="TreeGrafter"/>
</dbReference>
<keyword evidence="3" id="KW-0813">Transport</keyword>
<comment type="subcellular location">
    <subcellularLocation>
        <location evidence="1">Membrane</location>
        <topology evidence="1">Multi-pass membrane protein</topology>
    </subcellularLocation>
</comment>
<accession>A0A1I5YAH7</accession>
<dbReference type="InterPro" id="IPR036837">
    <property type="entry name" value="Cation_efflux_CTD_sf"/>
</dbReference>
<evidence type="ECO:0000256" key="1">
    <source>
        <dbReference type="ARBA" id="ARBA00004141"/>
    </source>
</evidence>
<dbReference type="InterPro" id="IPR027469">
    <property type="entry name" value="Cation_efflux_TMD_sf"/>
</dbReference>
<proteinExistence type="inferred from homology"/>
<dbReference type="SUPFAM" id="SSF160240">
    <property type="entry name" value="Cation efflux protein cytoplasmic domain-like"/>
    <property type="match status" value="1"/>
</dbReference>
<dbReference type="RefSeq" id="WP_090660967.1">
    <property type="nucleotide sequence ID" value="NZ_FOXQ01000011.1"/>
</dbReference>
<dbReference type="NCBIfam" id="TIGR01297">
    <property type="entry name" value="CDF"/>
    <property type="match status" value="1"/>
</dbReference>
<dbReference type="InterPro" id="IPR050291">
    <property type="entry name" value="CDF_Transporter"/>
</dbReference>
<feature type="transmembrane region" description="Helical" evidence="7">
    <location>
        <begin position="44"/>
        <end position="62"/>
    </location>
</feature>
<dbReference type="GO" id="GO:0006882">
    <property type="term" value="P:intracellular zinc ion homeostasis"/>
    <property type="evidence" value="ECO:0007669"/>
    <property type="project" value="TreeGrafter"/>
</dbReference>
<dbReference type="OrthoDB" id="9806522at2"/>
<feature type="transmembrane region" description="Helical" evidence="7">
    <location>
        <begin position="12"/>
        <end position="32"/>
    </location>
</feature>
<dbReference type="Gene3D" id="3.30.70.1350">
    <property type="entry name" value="Cation efflux protein, cytoplasmic domain"/>
    <property type="match status" value="1"/>
</dbReference>
<dbReference type="Gene3D" id="1.20.1510.10">
    <property type="entry name" value="Cation efflux protein transmembrane domain"/>
    <property type="match status" value="1"/>
</dbReference>
<comment type="similarity">
    <text evidence="2">Belongs to the cation diffusion facilitator (CDF) transporter (TC 2.A.4) family.</text>
</comment>
<feature type="transmembrane region" description="Helical" evidence="7">
    <location>
        <begin position="116"/>
        <end position="137"/>
    </location>
</feature>
<dbReference type="EMBL" id="FOXQ01000011">
    <property type="protein sequence ID" value="SFQ41173.1"/>
    <property type="molecule type" value="Genomic_DNA"/>
</dbReference>
<evidence type="ECO:0000313" key="10">
    <source>
        <dbReference type="EMBL" id="SFQ41173.1"/>
    </source>
</evidence>
<dbReference type="AlphaFoldDB" id="A0A1I5YAH7"/>
<dbReference type="PANTHER" id="PTHR43840:SF15">
    <property type="entry name" value="MITOCHONDRIAL METAL TRANSPORTER 1-RELATED"/>
    <property type="match status" value="1"/>
</dbReference>
<dbReference type="Pfam" id="PF16916">
    <property type="entry name" value="ZT_dimer"/>
    <property type="match status" value="1"/>
</dbReference>
<dbReference type="PANTHER" id="PTHR43840">
    <property type="entry name" value="MITOCHONDRIAL METAL TRANSPORTER 1-RELATED"/>
    <property type="match status" value="1"/>
</dbReference>
<dbReference type="InterPro" id="IPR027470">
    <property type="entry name" value="Cation_efflux_CTD"/>
</dbReference>
<evidence type="ECO:0000259" key="8">
    <source>
        <dbReference type="Pfam" id="PF01545"/>
    </source>
</evidence>
<feature type="domain" description="Cation efflux protein transmembrane" evidence="8">
    <location>
        <begin position="15"/>
        <end position="204"/>
    </location>
</feature>
<dbReference type="InterPro" id="IPR002524">
    <property type="entry name" value="Cation_efflux"/>
</dbReference>
<dbReference type="SUPFAM" id="SSF161111">
    <property type="entry name" value="Cation efflux protein transmembrane domain-like"/>
    <property type="match status" value="1"/>
</dbReference>
<evidence type="ECO:0000313" key="11">
    <source>
        <dbReference type="Proteomes" id="UP000199031"/>
    </source>
</evidence>
<dbReference type="GO" id="GO:0015341">
    <property type="term" value="F:zinc efflux antiporter activity"/>
    <property type="evidence" value="ECO:0007669"/>
    <property type="project" value="TreeGrafter"/>
</dbReference>
<evidence type="ECO:0000256" key="5">
    <source>
        <dbReference type="ARBA" id="ARBA00022989"/>
    </source>
</evidence>
<keyword evidence="11" id="KW-1185">Reference proteome</keyword>
<name>A0A1I5YAH7_9BACT</name>
<gene>
    <name evidence="10" type="ORF">SAMN05444277_11162</name>
</gene>
<organism evidence="10 11">
    <name type="scientific">Parafilimonas terrae</name>
    <dbReference type="NCBI Taxonomy" id="1465490"/>
    <lineage>
        <taxon>Bacteria</taxon>
        <taxon>Pseudomonadati</taxon>
        <taxon>Bacteroidota</taxon>
        <taxon>Chitinophagia</taxon>
        <taxon>Chitinophagales</taxon>
        <taxon>Chitinophagaceae</taxon>
        <taxon>Parafilimonas</taxon>
    </lineage>
</organism>
<feature type="domain" description="Cation efflux protein cytoplasmic" evidence="9">
    <location>
        <begin position="226"/>
        <end position="286"/>
    </location>
</feature>
<keyword evidence="6 7" id="KW-0472">Membrane</keyword>
<dbReference type="GO" id="GO:0005886">
    <property type="term" value="C:plasma membrane"/>
    <property type="evidence" value="ECO:0007669"/>
    <property type="project" value="TreeGrafter"/>
</dbReference>
<evidence type="ECO:0000256" key="4">
    <source>
        <dbReference type="ARBA" id="ARBA00022692"/>
    </source>
</evidence>
<reference evidence="10 11" key="1">
    <citation type="submission" date="2016-10" db="EMBL/GenBank/DDBJ databases">
        <authorList>
            <person name="de Groot N.N."/>
        </authorList>
    </citation>
    <scope>NUCLEOTIDE SEQUENCE [LARGE SCALE GENOMIC DNA]</scope>
    <source>
        <strain evidence="10 11">DSM 28286</strain>
    </source>
</reference>
<evidence type="ECO:0000256" key="6">
    <source>
        <dbReference type="ARBA" id="ARBA00023136"/>
    </source>
</evidence>
<keyword evidence="5 7" id="KW-1133">Transmembrane helix</keyword>
<feature type="transmembrane region" description="Helical" evidence="7">
    <location>
        <begin position="149"/>
        <end position="170"/>
    </location>
</feature>
<feature type="transmembrane region" description="Helical" evidence="7">
    <location>
        <begin position="82"/>
        <end position="104"/>
    </location>
</feature>
<evidence type="ECO:0000256" key="3">
    <source>
        <dbReference type="ARBA" id="ARBA00022448"/>
    </source>
</evidence>
<evidence type="ECO:0000256" key="7">
    <source>
        <dbReference type="SAM" id="Phobius"/>
    </source>
</evidence>
<protein>
    <submittedName>
        <fullName evidence="10">Cation diffusion facilitator family transporter</fullName>
    </submittedName>
</protein>
<feature type="transmembrane region" description="Helical" evidence="7">
    <location>
        <begin position="176"/>
        <end position="197"/>
    </location>
</feature>
<evidence type="ECO:0000256" key="2">
    <source>
        <dbReference type="ARBA" id="ARBA00008114"/>
    </source>
</evidence>
<dbReference type="GO" id="GO:0015086">
    <property type="term" value="F:cadmium ion transmembrane transporter activity"/>
    <property type="evidence" value="ECO:0007669"/>
    <property type="project" value="TreeGrafter"/>
</dbReference>
<dbReference type="Proteomes" id="UP000199031">
    <property type="component" value="Unassembled WGS sequence"/>
</dbReference>
<dbReference type="STRING" id="1465490.SAMN05444277_11162"/>
<dbReference type="InterPro" id="IPR058533">
    <property type="entry name" value="Cation_efflux_TM"/>
</dbReference>
<evidence type="ECO:0000259" key="9">
    <source>
        <dbReference type="Pfam" id="PF16916"/>
    </source>
</evidence>
<keyword evidence="4 7" id="KW-0812">Transmembrane</keyword>
<dbReference type="Pfam" id="PF01545">
    <property type="entry name" value="Cation_efflux"/>
    <property type="match status" value="1"/>
</dbReference>
<sequence>MQTAQQNFRVQKWITALSVILFAAKIIAYYFTNSLAVLSDALESIVNVIAGFIGLYSLYIAAKPKDADHPYGHGKAEFVSAAAEGTLIVASGILILYEAVINFIQNRPLEKLDTGLWLIAFTAVVNFIAGFICVRIGRRNSSLALQSSGRHLIIDTWSTLAIIATLVIILFTKFYWLDKIVACIIAFAIIFNGYNIVRSSLAGIMDEADTKLLQRMVRLLNEKRRPNWIDIHNLRIIKYGSVLHIDCHLTLPFYLNVLEAHDEVVALENLIISEFGEQVEMFVHTDGSYPVSCAVVFNEEEKSACPGSQPGKEWKLENIMKNERFGLSQIEVDTAG</sequence>